<dbReference type="EMBL" id="OE010512">
    <property type="protein sequence ID" value="CAD7464051.1"/>
    <property type="molecule type" value="Genomic_DNA"/>
</dbReference>
<dbReference type="InterPro" id="IPR033640">
    <property type="entry name" value="FAR_C"/>
</dbReference>
<dbReference type="AlphaFoldDB" id="A0A7R9IT33"/>
<sequence length="164" mass="19210">MIPAYFLDLFLKMTGAKPRLVRLHTNVNNSLKLLEPFIFTEWRFHNNKAIGLSERLDAADKRDFPIDFRTLDWPNYFGTMVTGVRRYLNNEEPSTLKAAILKDNIKIDKEENRMDLMKMMSFLKFVAVQKLAVSEYIDESSNSVNLLRLLCEECPILNTLMNWD</sequence>
<proteinExistence type="predicted"/>
<gene>
    <name evidence="2" type="ORF">TTEB3V08_LOCUS11930</name>
</gene>
<feature type="domain" description="Fatty acyl-CoA reductase C-terminal" evidence="1">
    <location>
        <begin position="1"/>
        <end position="91"/>
    </location>
</feature>
<organism evidence="2">
    <name type="scientific">Timema tahoe</name>
    <dbReference type="NCBI Taxonomy" id="61484"/>
    <lineage>
        <taxon>Eukaryota</taxon>
        <taxon>Metazoa</taxon>
        <taxon>Ecdysozoa</taxon>
        <taxon>Arthropoda</taxon>
        <taxon>Hexapoda</taxon>
        <taxon>Insecta</taxon>
        <taxon>Pterygota</taxon>
        <taxon>Neoptera</taxon>
        <taxon>Polyneoptera</taxon>
        <taxon>Phasmatodea</taxon>
        <taxon>Timematodea</taxon>
        <taxon>Timematoidea</taxon>
        <taxon>Timematidae</taxon>
        <taxon>Timema</taxon>
    </lineage>
</organism>
<protein>
    <recommendedName>
        <fullName evidence="1">Fatty acyl-CoA reductase C-terminal domain-containing protein</fullName>
    </recommendedName>
</protein>
<evidence type="ECO:0000313" key="2">
    <source>
        <dbReference type="EMBL" id="CAD7464051.1"/>
    </source>
</evidence>
<dbReference type="CDD" id="cd09071">
    <property type="entry name" value="FAR_C"/>
    <property type="match status" value="1"/>
</dbReference>
<accession>A0A7R9IT33</accession>
<evidence type="ECO:0000259" key="1">
    <source>
        <dbReference type="Pfam" id="PF03015"/>
    </source>
</evidence>
<dbReference type="Pfam" id="PF03015">
    <property type="entry name" value="Sterile"/>
    <property type="match status" value="1"/>
</dbReference>
<reference evidence="2" key="1">
    <citation type="submission" date="2020-11" db="EMBL/GenBank/DDBJ databases">
        <authorList>
            <person name="Tran Van P."/>
        </authorList>
    </citation>
    <scope>NUCLEOTIDE SEQUENCE</scope>
</reference>
<name>A0A7R9IT33_9NEOP</name>